<evidence type="ECO:0000256" key="7">
    <source>
        <dbReference type="RuleBase" id="RU362048"/>
    </source>
</evidence>
<keyword evidence="6 7" id="KW-0472">Membrane</keyword>
<gene>
    <name evidence="8" type="ordered locus">Dole_3095</name>
</gene>
<evidence type="ECO:0000313" key="9">
    <source>
        <dbReference type="Proteomes" id="UP000008561"/>
    </source>
</evidence>
<dbReference type="PANTHER" id="PTHR33508:SF1">
    <property type="entry name" value="UPF0056 MEMBRANE PROTEIN YHCE"/>
    <property type="match status" value="1"/>
</dbReference>
<name>A8ZZM6_DESOH</name>
<dbReference type="PANTHER" id="PTHR33508">
    <property type="entry name" value="UPF0056 MEMBRANE PROTEIN YHCE"/>
    <property type="match status" value="1"/>
</dbReference>
<sequence length="200" mass="21199">MTHLFLSLWIKLFFVFTPFFGLSMFLSLTEGYDEPRRRRVALTVSLAVAVLCLLLFFGGRQIFSLFGITLDAFRIGAGALLFLSGVGLVQGKPVNAGVASGSELAVVPLAMPIIVGPATIGILMVMGAELEGVREKMAGCMALLAAVACITVVLLMGSFIYRRLGAMGIGILSRLTGLVLAALSAQMIMTGIQAFLCLHP</sequence>
<keyword evidence="9" id="KW-1185">Reference proteome</keyword>
<feature type="transmembrane region" description="Helical" evidence="7">
    <location>
        <begin position="63"/>
        <end position="83"/>
    </location>
</feature>
<evidence type="ECO:0000256" key="5">
    <source>
        <dbReference type="ARBA" id="ARBA00022989"/>
    </source>
</evidence>
<dbReference type="NCBIfam" id="TIGR00427">
    <property type="entry name" value="NAAT family transporter"/>
    <property type="match status" value="1"/>
</dbReference>
<evidence type="ECO:0000256" key="6">
    <source>
        <dbReference type="ARBA" id="ARBA00023136"/>
    </source>
</evidence>
<proteinExistence type="inferred from homology"/>
<feature type="transmembrane region" description="Helical" evidence="7">
    <location>
        <begin position="6"/>
        <end position="28"/>
    </location>
</feature>
<feature type="transmembrane region" description="Helical" evidence="7">
    <location>
        <begin position="40"/>
        <end position="57"/>
    </location>
</feature>
<feature type="transmembrane region" description="Helical" evidence="7">
    <location>
        <begin position="104"/>
        <end position="126"/>
    </location>
</feature>
<dbReference type="OrthoDB" id="21094at2"/>
<dbReference type="Pfam" id="PF01914">
    <property type="entry name" value="MarC"/>
    <property type="match status" value="1"/>
</dbReference>
<dbReference type="STRING" id="96561.Dole_3095"/>
<evidence type="ECO:0000256" key="3">
    <source>
        <dbReference type="ARBA" id="ARBA00022475"/>
    </source>
</evidence>
<dbReference type="EMBL" id="CP000859">
    <property type="protein sequence ID" value="ABW68898.1"/>
    <property type="molecule type" value="Genomic_DNA"/>
</dbReference>
<feature type="transmembrane region" description="Helical" evidence="7">
    <location>
        <begin position="172"/>
        <end position="196"/>
    </location>
</feature>
<dbReference type="RefSeq" id="WP_012176508.1">
    <property type="nucleotide sequence ID" value="NC_009943.1"/>
</dbReference>
<keyword evidence="4 7" id="KW-0812">Transmembrane</keyword>
<evidence type="ECO:0000256" key="4">
    <source>
        <dbReference type="ARBA" id="ARBA00022692"/>
    </source>
</evidence>
<accession>A8ZZM6</accession>
<dbReference type="InterPro" id="IPR002771">
    <property type="entry name" value="Multi_antbiot-R_MarC"/>
</dbReference>
<organism evidence="8 9">
    <name type="scientific">Desulfosudis oleivorans (strain DSM 6200 / JCM 39069 / Hxd3)</name>
    <name type="common">Desulfococcus oleovorans</name>
    <dbReference type="NCBI Taxonomy" id="96561"/>
    <lineage>
        <taxon>Bacteria</taxon>
        <taxon>Pseudomonadati</taxon>
        <taxon>Thermodesulfobacteriota</taxon>
        <taxon>Desulfobacteria</taxon>
        <taxon>Desulfobacterales</taxon>
        <taxon>Desulfosudaceae</taxon>
        <taxon>Desulfosudis</taxon>
    </lineage>
</organism>
<dbReference type="GO" id="GO:0005886">
    <property type="term" value="C:plasma membrane"/>
    <property type="evidence" value="ECO:0007669"/>
    <property type="project" value="UniProtKB-SubCell"/>
</dbReference>
<evidence type="ECO:0000256" key="1">
    <source>
        <dbReference type="ARBA" id="ARBA00004651"/>
    </source>
</evidence>
<keyword evidence="3" id="KW-1003">Cell membrane</keyword>
<dbReference type="eggNOG" id="COG2095">
    <property type="taxonomic scope" value="Bacteria"/>
</dbReference>
<dbReference type="KEGG" id="dol:Dole_3095"/>
<reference evidence="8 9" key="1">
    <citation type="submission" date="2007-10" db="EMBL/GenBank/DDBJ databases">
        <title>Complete sequence of Desulfococcus oleovorans Hxd3.</title>
        <authorList>
            <consortium name="US DOE Joint Genome Institute"/>
            <person name="Copeland A."/>
            <person name="Lucas S."/>
            <person name="Lapidus A."/>
            <person name="Barry K."/>
            <person name="Glavina del Rio T."/>
            <person name="Dalin E."/>
            <person name="Tice H."/>
            <person name="Pitluck S."/>
            <person name="Kiss H."/>
            <person name="Brettin T."/>
            <person name="Bruce D."/>
            <person name="Detter J.C."/>
            <person name="Han C."/>
            <person name="Schmutz J."/>
            <person name="Larimer F."/>
            <person name="Land M."/>
            <person name="Hauser L."/>
            <person name="Kyrpides N."/>
            <person name="Kim E."/>
            <person name="Wawrik B."/>
            <person name="Richardson P."/>
        </authorList>
    </citation>
    <scope>NUCLEOTIDE SEQUENCE [LARGE SCALE GENOMIC DNA]</scope>
    <source>
        <strain evidence="9">DSM 6200 / JCM 39069 / Hxd3</strain>
    </source>
</reference>
<comment type="similarity">
    <text evidence="2 7">Belongs to the UPF0056 (MarC) family.</text>
</comment>
<dbReference type="HOGENOM" id="CLU_079909_2_1_7"/>
<protein>
    <recommendedName>
        <fullName evidence="7">UPF0056 inner membrane protein</fullName>
    </recommendedName>
</protein>
<keyword evidence="5 7" id="KW-1133">Transmembrane helix</keyword>
<evidence type="ECO:0000313" key="8">
    <source>
        <dbReference type="EMBL" id="ABW68898.1"/>
    </source>
</evidence>
<dbReference type="Proteomes" id="UP000008561">
    <property type="component" value="Chromosome"/>
</dbReference>
<comment type="subcellular location">
    <subcellularLocation>
        <location evidence="7">Cell inner membrane</location>
        <topology evidence="7">Multi-pass membrane protein</topology>
    </subcellularLocation>
    <subcellularLocation>
        <location evidence="1">Cell membrane</location>
        <topology evidence="1">Multi-pass membrane protein</topology>
    </subcellularLocation>
</comment>
<feature type="transmembrane region" description="Helical" evidence="7">
    <location>
        <begin position="138"/>
        <end position="160"/>
    </location>
</feature>
<dbReference type="AlphaFoldDB" id="A8ZZM6"/>
<evidence type="ECO:0000256" key="2">
    <source>
        <dbReference type="ARBA" id="ARBA00009784"/>
    </source>
</evidence>